<dbReference type="PRINTS" id="PR00344">
    <property type="entry name" value="BCTRLSENSOR"/>
</dbReference>
<dbReference type="EC" id="2.7.13.3" evidence="4"/>
<dbReference type="PROSITE" id="PS50112">
    <property type="entry name" value="PAS"/>
    <property type="match status" value="4"/>
</dbReference>
<dbReference type="InterPro" id="IPR003661">
    <property type="entry name" value="HisK_dim/P_dom"/>
</dbReference>
<dbReference type="PROSITE" id="PS50110">
    <property type="entry name" value="RESPONSE_REGULATORY"/>
    <property type="match status" value="2"/>
</dbReference>
<evidence type="ECO:0000256" key="8">
    <source>
        <dbReference type="ARBA" id="ARBA00022692"/>
    </source>
</evidence>
<evidence type="ECO:0000256" key="18">
    <source>
        <dbReference type="SAM" id="Coils"/>
    </source>
</evidence>
<dbReference type="InterPro" id="IPR013655">
    <property type="entry name" value="PAS_fold_3"/>
</dbReference>
<dbReference type="Pfam" id="PF00072">
    <property type="entry name" value="Response_reg"/>
    <property type="match status" value="2"/>
</dbReference>
<keyword evidence="18" id="KW-0175">Coiled coil</keyword>
<dbReference type="SMART" id="SM00091">
    <property type="entry name" value="PAS"/>
    <property type="match status" value="5"/>
</dbReference>
<dbReference type="PROSITE" id="PS50109">
    <property type="entry name" value="HIS_KIN"/>
    <property type="match status" value="1"/>
</dbReference>
<dbReference type="eggNOG" id="COG2205">
    <property type="taxonomic scope" value="Bacteria"/>
</dbReference>
<dbReference type="InterPro" id="IPR013767">
    <property type="entry name" value="PAS_fold"/>
</dbReference>
<feature type="domain" description="PAS" evidence="21">
    <location>
        <begin position="329"/>
        <end position="399"/>
    </location>
</feature>
<evidence type="ECO:0000313" key="24">
    <source>
        <dbReference type="EMBL" id="EDX72708.1"/>
    </source>
</evidence>
<comment type="subcellular location">
    <subcellularLocation>
        <location evidence="2">Cell membrane</location>
        <topology evidence="2">Multi-pass membrane protein</topology>
    </subcellularLocation>
</comment>
<dbReference type="InterPro" id="IPR013656">
    <property type="entry name" value="PAS_4"/>
</dbReference>
<dbReference type="RefSeq" id="WP_006104162.1">
    <property type="nucleotide sequence ID" value="NZ_DS989862.1"/>
</dbReference>
<dbReference type="Gene3D" id="1.20.120.160">
    <property type="entry name" value="HPT domain"/>
    <property type="match status" value="1"/>
</dbReference>
<dbReference type="SMART" id="SM00388">
    <property type="entry name" value="HisKA"/>
    <property type="match status" value="1"/>
</dbReference>
<dbReference type="CDD" id="cd16922">
    <property type="entry name" value="HATPase_EvgS-ArcB-TorS-like"/>
    <property type="match status" value="1"/>
</dbReference>
<dbReference type="InterPro" id="IPR004358">
    <property type="entry name" value="Sig_transdc_His_kin-like_C"/>
</dbReference>
<dbReference type="InterPro" id="IPR001789">
    <property type="entry name" value="Sig_transdc_resp-reg_receiver"/>
</dbReference>
<dbReference type="STRING" id="118168.MC7420_4981"/>
<dbReference type="Gene3D" id="3.30.450.40">
    <property type="match status" value="1"/>
</dbReference>
<keyword evidence="10" id="KW-0418">Kinase</keyword>
<feature type="coiled-coil region" evidence="18">
    <location>
        <begin position="877"/>
        <end position="907"/>
    </location>
</feature>
<proteinExistence type="inferred from homology"/>
<dbReference type="SUPFAM" id="SSF52172">
    <property type="entry name" value="CheY-like"/>
    <property type="match status" value="2"/>
</dbReference>
<evidence type="ECO:0000256" key="13">
    <source>
        <dbReference type="ARBA" id="ARBA00023012"/>
    </source>
</evidence>
<dbReference type="PANTHER" id="PTHR45339">
    <property type="entry name" value="HYBRID SIGNAL TRANSDUCTION HISTIDINE KINASE J"/>
    <property type="match status" value="1"/>
</dbReference>
<evidence type="ECO:0000259" key="19">
    <source>
        <dbReference type="PROSITE" id="PS50109"/>
    </source>
</evidence>
<feature type="domain" description="Response regulatory" evidence="20">
    <location>
        <begin position="1324"/>
        <end position="1441"/>
    </location>
</feature>
<dbReference type="EMBL" id="DS989862">
    <property type="protein sequence ID" value="EDX72708.1"/>
    <property type="molecule type" value="Genomic_DNA"/>
</dbReference>
<dbReference type="FunFam" id="3.30.565.10:FF:000010">
    <property type="entry name" value="Sensor histidine kinase RcsC"/>
    <property type="match status" value="1"/>
</dbReference>
<dbReference type="PROSITE" id="PS50894">
    <property type="entry name" value="HPT"/>
    <property type="match status" value="1"/>
</dbReference>
<feature type="domain" description="PAS" evidence="21">
    <location>
        <begin position="201"/>
        <end position="271"/>
    </location>
</feature>
<comment type="catalytic activity">
    <reaction evidence="1">
        <text>ATP + protein L-histidine = ADP + protein N-phospho-L-histidine.</text>
        <dbReference type="EC" id="2.7.13.3"/>
    </reaction>
</comment>
<dbReference type="Pfam" id="PF02518">
    <property type="entry name" value="HATPase_c"/>
    <property type="match status" value="1"/>
</dbReference>
<dbReference type="InterPro" id="IPR036097">
    <property type="entry name" value="HisK_dim/P_sf"/>
</dbReference>
<keyword evidence="5" id="KW-1003">Cell membrane</keyword>
<feature type="domain" description="PAS" evidence="21">
    <location>
        <begin position="582"/>
        <end position="627"/>
    </location>
</feature>
<evidence type="ECO:0000259" key="22">
    <source>
        <dbReference type="PROSITE" id="PS50113"/>
    </source>
</evidence>
<dbReference type="GO" id="GO:0005886">
    <property type="term" value="C:plasma membrane"/>
    <property type="evidence" value="ECO:0007669"/>
    <property type="project" value="UniProtKB-SubCell"/>
</dbReference>
<dbReference type="SUPFAM" id="SSF55785">
    <property type="entry name" value="PYP-like sensor domain (PAS domain)"/>
    <property type="match status" value="5"/>
</dbReference>
<dbReference type="PANTHER" id="PTHR45339:SF1">
    <property type="entry name" value="HYBRID SIGNAL TRANSDUCTION HISTIDINE KINASE J"/>
    <property type="match status" value="1"/>
</dbReference>
<dbReference type="InterPro" id="IPR005467">
    <property type="entry name" value="His_kinase_dom"/>
</dbReference>
<evidence type="ECO:0000256" key="12">
    <source>
        <dbReference type="ARBA" id="ARBA00022989"/>
    </source>
</evidence>
<accession>B4VZF4</accession>
<dbReference type="InterPro" id="IPR003594">
    <property type="entry name" value="HATPase_dom"/>
</dbReference>
<evidence type="ECO:0000256" key="6">
    <source>
        <dbReference type="ARBA" id="ARBA00022553"/>
    </source>
</evidence>
<evidence type="ECO:0000256" key="4">
    <source>
        <dbReference type="ARBA" id="ARBA00012438"/>
    </source>
</evidence>
<dbReference type="InterPro" id="IPR000014">
    <property type="entry name" value="PAS"/>
</dbReference>
<dbReference type="GO" id="GO:0000155">
    <property type="term" value="F:phosphorelay sensor kinase activity"/>
    <property type="evidence" value="ECO:0007669"/>
    <property type="project" value="InterPro"/>
</dbReference>
<dbReference type="InterPro" id="IPR001610">
    <property type="entry name" value="PAC"/>
</dbReference>
<dbReference type="eggNOG" id="COG2202">
    <property type="taxonomic scope" value="Bacteria"/>
</dbReference>
<evidence type="ECO:0000256" key="2">
    <source>
        <dbReference type="ARBA" id="ARBA00004651"/>
    </source>
</evidence>
<sequence length="1568" mass="176993">MVLSSHVNHPENKTAIATEIQTAAHQFHVLDQVPIGNCVLRSDLVVLYWNRCLENWTHLSKQQILGQKITDHFPHLNHPKYTTRLQQIFTGGPPTVFSSQLHVHLIPAPLADGSLRIQHTTVTAVPSEKDGEYYALLSIQDVTELTQQVHNYRTMRDRAIAEIKERQRTEEELADYRNHLEELVEERTAALQTANEQLSLSQANYRSIFENAVEGIFQRTPDGIYISVNPAFAQILGYASPSHFLNSIKNIEQQLYVNPDDHRRLTKLIQQKKAVSKFEIQVYRQDGQKIWIRKNTRAVIDLSENILYYEGSIEDITESKLAEERLRESEERFRLLADTAPVLIWLAGTDSRCYFFNKTWLEFTGRTLDKEIGDGWTDGVHPDDYHYCIETYSNAFKAQKRFRMEYRLRRHDGNYRWILDTGVPRFTSTGHFAGYTGSCIDITDRKQVEERLRESEENYRSVIESVKEVIFQTDATGVWTFLNPAWTEITGFTLGESIGTNFLEYIHPDDRQRNVELFQPLLERKKDYCQHEVRYLTKDGGYRWIEVHAQLTFAPDNTITGTSGTLRDITHYKWADAQLKASEQKLRQVIDLVPHFIFAKNKEGQFILVNQAVADTYGTTVEALLDQPETEVAPSVDDAHQYREADLHVITSGETLYIPEETITNAQGETRILQTTKIPFFVADSDVPAVLGVSIDISDRKQAEIALQQQLMRTVLLKQITQEIRRSLNTKEIFQTTATQIGRAFGVNRCVIHTYLTEPTPAIPFVAEYLETGYESILQLEVPIRGNSHVQQLLKQDKAISSPDVYADPLLLCCTQMCCQIGLKSMLAIRTSYQGEPNGIIGLHQCDSYRHWSSHEIELLEAVADQVGIAIAQAHLWEQETRQRQQLTEQNVALEKARQTAEAATQAKSEFLATMSHEIRTPMNAVIGMTGLLLDTELTSDQRYFAETIRNSGDALLTIINDILDFSKIESGKMELEEQPFELRTCIEEALDLLTTKAAEKNLELAYLIDSQTPNWIAGDVTRLRQILVNLISNAVKFTPTGEVLVSVTAQILADEEDRGDRYQLQFAVKDTGIGIPVDRIHRLFKSFSQVDSSTSRQYGGTGLGLAICKRLCEMMGGQMWVESGGSVAGNPPAGWIATDSGEESSGGSTFYFTILSESIPDSAVVEQPICATYLAGKRLLIVDDNTTNCQILIRQAQSWGMESQATESGQEALAWLSQGEQYDIAILDMQMPGMDGITLGEQIRHQFKDKEFPLLILSSMGKPEIASGVVEANFAAFLSKPIKQSQLYNLLTQILSGQPTKIKRSPVGSPSLDPTLAQRIPLRILVAEDNKVNQQLALQLLQRMGYRADVAGNGLEVIEALRRQPYDVVFMDVQMPEMDGLDATRHICQQWLPANRPRIIAMTANAMQGDREKCLEVGMDDYISKPIRVNELVRVLSQSQPTEEPPESAPQTESALDPQVLQTFHDMMGESATEMLHQLIDIYLEDTPAMLETLKIALQENNLPTLQHTAHTLKSSSAALGAIKFSQLCQDLENLSKSQVTTGLCELVAQIESEYQRVKQEAMNYKL</sequence>
<dbReference type="Gene3D" id="1.10.287.130">
    <property type="match status" value="1"/>
</dbReference>
<keyword evidence="8" id="KW-0812">Transmembrane</keyword>
<dbReference type="GO" id="GO:0006355">
    <property type="term" value="P:regulation of DNA-templated transcription"/>
    <property type="evidence" value="ECO:0007669"/>
    <property type="project" value="InterPro"/>
</dbReference>
<reference evidence="24 25" key="1">
    <citation type="submission" date="2008-07" db="EMBL/GenBank/DDBJ databases">
        <authorList>
            <person name="Tandeau de Marsac N."/>
            <person name="Ferriera S."/>
            <person name="Johnson J."/>
            <person name="Kravitz S."/>
            <person name="Beeson K."/>
            <person name="Sutton G."/>
            <person name="Rogers Y.-H."/>
            <person name="Friedman R."/>
            <person name="Frazier M."/>
            <person name="Venter J.C."/>
        </authorList>
    </citation>
    <scope>NUCLEOTIDE SEQUENCE [LARGE SCALE GENOMIC DNA]</scope>
    <source>
        <strain evidence="24 25">PCC 7420</strain>
    </source>
</reference>
<dbReference type="CDD" id="cd00082">
    <property type="entry name" value="HisKA"/>
    <property type="match status" value="1"/>
</dbReference>
<feature type="domain" description="Response regulatory" evidence="20">
    <location>
        <begin position="1179"/>
        <end position="1296"/>
    </location>
</feature>
<dbReference type="InterPro" id="IPR000700">
    <property type="entry name" value="PAS-assoc_C"/>
</dbReference>
<dbReference type="CDD" id="cd00088">
    <property type="entry name" value="HPT"/>
    <property type="match status" value="1"/>
</dbReference>
<evidence type="ECO:0000256" key="9">
    <source>
        <dbReference type="ARBA" id="ARBA00022741"/>
    </source>
</evidence>
<feature type="domain" description="PAC" evidence="22">
    <location>
        <begin position="276"/>
        <end position="328"/>
    </location>
</feature>
<dbReference type="eggNOG" id="COG4251">
    <property type="taxonomic scope" value="Bacteria"/>
</dbReference>
<evidence type="ECO:0000256" key="11">
    <source>
        <dbReference type="ARBA" id="ARBA00022840"/>
    </source>
</evidence>
<keyword evidence="14" id="KW-0472">Membrane</keyword>
<evidence type="ECO:0000259" key="21">
    <source>
        <dbReference type="PROSITE" id="PS50112"/>
    </source>
</evidence>
<dbReference type="SMART" id="SM00065">
    <property type="entry name" value="GAF"/>
    <property type="match status" value="1"/>
</dbReference>
<dbReference type="InterPro" id="IPR008207">
    <property type="entry name" value="Sig_transdc_His_kin_Hpt_dom"/>
</dbReference>
<dbReference type="Proteomes" id="UP000003835">
    <property type="component" value="Unassembled WGS sequence"/>
</dbReference>
<feature type="modified residue" description="4-aspartylphosphate" evidence="17">
    <location>
        <position position="1229"/>
    </location>
</feature>
<dbReference type="Pfam" id="PF00989">
    <property type="entry name" value="PAS"/>
    <property type="match status" value="2"/>
</dbReference>
<dbReference type="NCBIfam" id="TIGR00229">
    <property type="entry name" value="sensory_box"/>
    <property type="match status" value="5"/>
</dbReference>
<feature type="domain" description="PAS" evidence="21">
    <location>
        <begin position="455"/>
        <end position="525"/>
    </location>
</feature>
<protein>
    <recommendedName>
        <fullName evidence="15">Circadian input-output histidine kinase CikA</fullName>
        <ecNumber evidence="4">2.7.13.3</ecNumber>
    </recommendedName>
</protein>
<evidence type="ECO:0000256" key="15">
    <source>
        <dbReference type="ARBA" id="ARBA00074306"/>
    </source>
</evidence>
<evidence type="ECO:0000256" key="7">
    <source>
        <dbReference type="ARBA" id="ARBA00022679"/>
    </source>
</evidence>
<keyword evidence="6 17" id="KW-0597">Phosphoprotein</keyword>
<dbReference type="SMART" id="SM00387">
    <property type="entry name" value="HATPase_c"/>
    <property type="match status" value="1"/>
</dbReference>
<dbReference type="InterPro" id="IPR036890">
    <property type="entry name" value="HATPase_C_sf"/>
</dbReference>
<dbReference type="FunFam" id="3.30.450.20:FF:000099">
    <property type="entry name" value="Sensory box sensor histidine kinase"/>
    <property type="match status" value="1"/>
</dbReference>
<dbReference type="SUPFAM" id="SSF47384">
    <property type="entry name" value="Homodimeric domain of signal transducing histidine kinase"/>
    <property type="match status" value="1"/>
</dbReference>
<evidence type="ECO:0000256" key="17">
    <source>
        <dbReference type="PROSITE-ProRule" id="PRU00169"/>
    </source>
</evidence>
<keyword evidence="12" id="KW-1133">Transmembrane helix</keyword>
<keyword evidence="11" id="KW-0067">ATP-binding</keyword>
<feature type="domain" description="PAC" evidence="22">
    <location>
        <begin position="529"/>
        <end position="581"/>
    </location>
</feature>
<evidence type="ECO:0000256" key="16">
    <source>
        <dbReference type="PROSITE-ProRule" id="PRU00110"/>
    </source>
</evidence>
<dbReference type="OrthoDB" id="5389090at2"/>
<evidence type="ECO:0000256" key="5">
    <source>
        <dbReference type="ARBA" id="ARBA00022475"/>
    </source>
</evidence>
<dbReference type="Gene3D" id="3.30.565.10">
    <property type="entry name" value="Histidine kinase-like ATPase, C-terminal domain"/>
    <property type="match status" value="1"/>
</dbReference>
<dbReference type="FunFam" id="1.10.287.130:FF:000004">
    <property type="entry name" value="Ethylene receptor 1"/>
    <property type="match status" value="1"/>
</dbReference>
<evidence type="ECO:0000259" key="23">
    <source>
        <dbReference type="PROSITE" id="PS50894"/>
    </source>
</evidence>
<dbReference type="GO" id="GO:0005524">
    <property type="term" value="F:ATP binding"/>
    <property type="evidence" value="ECO:0007669"/>
    <property type="project" value="UniProtKB-KW"/>
</dbReference>
<dbReference type="SMART" id="SM00086">
    <property type="entry name" value="PAC"/>
    <property type="match status" value="3"/>
</dbReference>
<dbReference type="Pfam" id="PF08448">
    <property type="entry name" value="PAS_4"/>
    <property type="match status" value="2"/>
</dbReference>
<dbReference type="InterPro" id="IPR011006">
    <property type="entry name" value="CheY-like_superfamily"/>
</dbReference>
<feature type="coiled-coil region" evidence="18">
    <location>
        <begin position="166"/>
        <end position="197"/>
    </location>
</feature>
<dbReference type="SUPFAM" id="SSF55781">
    <property type="entry name" value="GAF domain-like"/>
    <property type="match status" value="1"/>
</dbReference>
<dbReference type="InterPro" id="IPR003018">
    <property type="entry name" value="GAF"/>
</dbReference>
<dbReference type="Pfam" id="PF01627">
    <property type="entry name" value="Hpt"/>
    <property type="match status" value="1"/>
</dbReference>
<evidence type="ECO:0000256" key="10">
    <source>
        <dbReference type="ARBA" id="ARBA00022777"/>
    </source>
</evidence>
<keyword evidence="7" id="KW-0808">Transferase</keyword>
<dbReference type="InterPro" id="IPR035965">
    <property type="entry name" value="PAS-like_dom_sf"/>
</dbReference>
<dbReference type="Pfam" id="PF01590">
    <property type="entry name" value="GAF"/>
    <property type="match status" value="1"/>
</dbReference>
<feature type="modified residue" description="Phosphohistidine" evidence="16">
    <location>
        <position position="1512"/>
    </location>
</feature>
<evidence type="ECO:0000256" key="1">
    <source>
        <dbReference type="ARBA" id="ARBA00000085"/>
    </source>
</evidence>
<dbReference type="SUPFAM" id="SSF55874">
    <property type="entry name" value="ATPase domain of HSP90 chaperone/DNA topoisomerase II/histidine kinase"/>
    <property type="match status" value="1"/>
</dbReference>
<dbReference type="Pfam" id="PF00512">
    <property type="entry name" value="HisKA"/>
    <property type="match status" value="1"/>
</dbReference>
<dbReference type="PROSITE" id="PS50113">
    <property type="entry name" value="PAC"/>
    <property type="match status" value="4"/>
</dbReference>
<evidence type="ECO:0000256" key="14">
    <source>
        <dbReference type="ARBA" id="ARBA00023136"/>
    </source>
</evidence>
<feature type="domain" description="HPt" evidence="23">
    <location>
        <begin position="1473"/>
        <end position="1566"/>
    </location>
</feature>
<comment type="similarity">
    <text evidence="3">In the N-terminal section; belongs to the phytochrome family.</text>
</comment>
<organism evidence="24 25">
    <name type="scientific">Coleofasciculus chthonoplastes PCC 7420</name>
    <dbReference type="NCBI Taxonomy" id="118168"/>
    <lineage>
        <taxon>Bacteria</taxon>
        <taxon>Bacillati</taxon>
        <taxon>Cyanobacteriota</taxon>
        <taxon>Cyanophyceae</taxon>
        <taxon>Coleofasciculales</taxon>
        <taxon>Coleofasciculaceae</taxon>
        <taxon>Coleofasciculus</taxon>
    </lineage>
</organism>
<dbReference type="SUPFAM" id="SSF47226">
    <property type="entry name" value="Histidine-containing phosphotransfer domain, HPT domain"/>
    <property type="match status" value="1"/>
</dbReference>
<dbReference type="InterPro" id="IPR036641">
    <property type="entry name" value="HPT_dom_sf"/>
</dbReference>
<dbReference type="Gene3D" id="3.40.50.2300">
    <property type="match status" value="2"/>
</dbReference>
<feature type="domain" description="PAC" evidence="22">
    <location>
        <begin position="657"/>
        <end position="709"/>
    </location>
</feature>
<feature type="domain" description="Histidine kinase" evidence="19">
    <location>
        <begin position="914"/>
        <end position="1124"/>
    </location>
</feature>
<dbReference type="Gene3D" id="3.30.450.20">
    <property type="entry name" value="PAS domain"/>
    <property type="match status" value="5"/>
</dbReference>
<dbReference type="eggNOG" id="COG0642">
    <property type="taxonomic scope" value="Bacteria"/>
</dbReference>
<dbReference type="CDD" id="cd00156">
    <property type="entry name" value="REC"/>
    <property type="match status" value="1"/>
</dbReference>
<feature type="domain" description="PAC" evidence="22">
    <location>
        <begin position="402"/>
        <end position="454"/>
    </location>
</feature>
<dbReference type="SMART" id="SM00448">
    <property type="entry name" value="REC"/>
    <property type="match status" value="2"/>
</dbReference>
<keyword evidence="9" id="KW-0547">Nucleotide-binding</keyword>
<dbReference type="HOGENOM" id="CLU_245576_0_0_3"/>
<keyword evidence="13" id="KW-0902">Two-component regulatory system</keyword>
<evidence type="ECO:0000256" key="3">
    <source>
        <dbReference type="ARBA" id="ARBA00006402"/>
    </source>
</evidence>
<feature type="modified residue" description="4-aspartylphosphate" evidence="17">
    <location>
        <position position="1373"/>
    </location>
</feature>
<dbReference type="Pfam" id="PF08447">
    <property type="entry name" value="PAS_3"/>
    <property type="match status" value="1"/>
</dbReference>
<evidence type="ECO:0000313" key="25">
    <source>
        <dbReference type="Proteomes" id="UP000003835"/>
    </source>
</evidence>
<dbReference type="CDD" id="cd00130">
    <property type="entry name" value="PAS"/>
    <property type="match status" value="5"/>
</dbReference>
<keyword evidence="25" id="KW-1185">Reference proteome</keyword>
<dbReference type="CDD" id="cd17546">
    <property type="entry name" value="REC_hyHK_CKI1_RcsC-like"/>
    <property type="match status" value="1"/>
</dbReference>
<evidence type="ECO:0000259" key="20">
    <source>
        <dbReference type="PROSITE" id="PS50110"/>
    </source>
</evidence>
<gene>
    <name evidence="24" type="ORF">MC7420_4981</name>
</gene>
<dbReference type="InterPro" id="IPR029016">
    <property type="entry name" value="GAF-like_dom_sf"/>
</dbReference>
<name>B4VZF4_9CYAN</name>